<dbReference type="Pfam" id="PF11754">
    <property type="entry name" value="Velvet"/>
    <property type="match status" value="2"/>
</dbReference>
<dbReference type="OrthoDB" id="3056235at2759"/>
<dbReference type="EMBL" id="CP031389">
    <property type="protein sequence ID" value="QPH10993.1"/>
    <property type="molecule type" value="Genomic_DNA"/>
</dbReference>
<dbReference type="Gene3D" id="2.60.40.3960">
    <property type="entry name" value="Velvet domain"/>
    <property type="match status" value="1"/>
</dbReference>
<dbReference type="PROSITE" id="PS51821">
    <property type="entry name" value="VELVET"/>
    <property type="match status" value="1"/>
</dbReference>
<dbReference type="InterPro" id="IPR038491">
    <property type="entry name" value="Velvet_dom_sf"/>
</dbReference>
<keyword evidence="3" id="KW-0805">Transcription regulation</keyword>
<evidence type="ECO:0000313" key="8">
    <source>
        <dbReference type="EMBL" id="QPH10993.1"/>
    </source>
</evidence>
<dbReference type="GO" id="GO:0030435">
    <property type="term" value="P:sporulation resulting in formation of a cellular spore"/>
    <property type="evidence" value="ECO:0007669"/>
    <property type="project" value="UniProtKB-KW"/>
</dbReference>
<comment type="subcellular location">
    <subcellularLocation>
        <location evidence="1">Nucleus</location>
    </subcellularLocation>
</comment>
<feature type="region of interest" description="Disordered" evidence="6">
    <location>
        <begin position="67"/>
        <end position="86"/>
    </location>
</feature>
<keyword evidence="5" id="KW-0539">Nucleus</keyword>
<dbReference type="PANTHER" id="PTHR33572:SF18">
    <property type="entry name" value="SPORE DEVELOPMENT REGULATOR VOSA"/>
    <property type="match status" value="1"/>
</dbReference>
<dbReference type="AlphaFoldDB" id="A0A7U3Q0B0"/>
<feature type="domain" description="Velvet" evidence="7">
    <location>
        <begin position="50"/>
        <end position="223"/>
    </location>
</feature>
<proteinExistence type="predicted"/>
<evidence type="ECO:0000256" key="6">
    <source>
        <dbReference type="SAM" id="MobiDB-lite"/>
    </source>
</evidence>
<evidence type="ECO:0000259" key="7">
    <source>
        <dbReference type="PROSITE" id="PS51821"/>
    </source>
</evidence>
<keyword evidence="9" id="KW-1185">Reference proteome</keyword>
<evidence type="ECO:0000256" key="2">
    <source>
        <dbReference type="ARBA" id="ARBA00022969"/>
    </source>
</evidence>
<dbReference type="InterPro" id="IPR021740">
    <property type="entry name" value="Velvet"/>
</dbReference>
<name>A0A7U3Q0B0_EPIFF</name>
<evidence type="ECO:0000256" key="4">
    <source>
        <dbReference type="ARBA" id="ARBA00023163"/>
    </source>
</evidence>
<keyword evidence="2" id="KW-0749">Sporulation</keyword>
<feature type="compositionally biased region" description="Basic and acidic residues" evidence="6">
    <location>
        <begin position="69"/>
        <end position="78"/>
    </location>
</feature>
<organism evidence="8 9">
    <name type="scientific">Epichloe festucae (strain Fl1)</name>
    <dbReference type="NCBI Taxonomy" id="877507"/>
    <lineage>
        <taxon>Eukaryota</taxon>
        <taxon>Fungi</taxon>
        <taxon>Dikarya</taxon>
        <taxon>Ascomycota</taxon>
        <taxon>Pezizomycotina</taxon>
        <taxon>Sordariomycetes</taxon>
        <taxon>Hypocreomycetidae</taxon>
        <taxon>Hypocreales</taxon>
        <taxon>Clavicipitaceae</taxon>
        <taxon>Epichloe</taxon>
    </lineage>
</organism>
<keyword evidence="4" id="KW-0804">Transcription</keyword>
<protein>
    <recommendedName>
        <fullName evidence="7">Velvet domain-containing protein</fullName>
    </recommendedName>
</protein>
<evidence type="ECO:0000256" key="5">
    <source>
        <dbReference type="ARBA" id="ARBA00023242"/>
    </source>
</evidence>
<gene>
    <name evidence="8" type="ORF">C2857_002540</name>
</gene>
<dbReference type="InterPro" id="IPR037525">
    <property type="entry name" value="Velvet_dom"/>
</dbReference>
<evidence type="ECO:0000256" key="1">
    <source>
        <dbReference type="ARBA" id="ARBA00004123"/>
    </source>
</evidence>
<dbReference type="PANTHER" id="PTHR33572">
    <property type="entry name" value="SPORE DEVELOPMENT REGULATOR VOSA"/>
    <property type="match status" value="1"/>
</dbReference>
<dbReference type="GO" id="GO:0005634">
    <property type="term" value="C:nucleus"/>
    <property type="evidence" value="ECO:0007669"/>
    <property type="project" value="UniProtKB-SubCell"/>
</dbReference>
<dbReference type="Proteomes" id="UP000594364">
    <property type="component" value="Chromosome 5"/>
</dbReference>
<feature type="region of interest" description="Disordered" evidence="6">
    <location>
        <begin position="224"/>
        <end position="254"/>
    </location>
</feature>
<sequence>MASVVSNCLGMPFMQAPSHHHSAPAVQYPIGGEPPLFNENVPLHQTKFFGDSQRQLTLRQAPMRARVAVGKEKDRKPIDPPPIVQLIDKRSDGKSGLYDSPYLFMTSSLVPENYDEQAKGPELASNYLVGSLASSVHRLRDTDNVDGGFFVFGDLSVKQEGRYRLRFTLYERDESHPMPSFYFIGELITNVFTVFSAKLFPGMADSTALTRAFSDQGVKVRLRKDSSTTAARKRSRQATEAMPISSRLDRHPKRVSYDQEMPSLSHYALSELGQMDPSTVSTSLATTASHSPNLFAATGPMSTSRSAGLDLHVPASNYYFGGPQYY</sequence>
<reference evidence="8 9" key="1">
    <citation type="journal article" date="2018" name="PLoS Genet.">
        <title>Repeat elements organise 3D genome structure and mediate transcription in the filamentous fungus Epichloe festucae.</title>
        <authorList>
            <person name="Winter D.J."/>
            <person name="Ganley A.R.D."/>
            <person name="Young C.A."/>
            <person name="Liachko I."/>
            <person name="Schardl C.L."/>
            <person name="Dupont P.Y."/>
            <person name="Berry D."/>
            <person name="Ram A."/>
            <person name="Scott B."/>
            <person name="Cox M.P."/>
        </authorList>
    </citation>
    <scope>NUCLEOTIDE SEQUENCE [LARGE SCALE GENOMIC DNA]</scope>
    <source>
        <strain evidence="8 9">Fl1</strain>
    </source>
</reference>
<evidence type="ECO:0000256" key="3">
    <source>
        <dbReference type="ARBA" id="ARBA00023015"/>
    </source>
</evidence>
<evidence type="ECO:0000313" key="9">
    <source>
        <dbReference type="Proteomes" id="UP000594364"/>
    </source>
</evidence>
<accession>A0A7U3Q0B0</accession>